<feature type="domain" description="Chromo" evidence="1">
    <location>
        <begin position="34"/>
        <end position="87"/>
    </location>
</feature>
<dbReference type="InterPro" id="IPR023780">
    <property type="entry name" value="Chromo_domain"/>
</dbReference>
<accession>A0A225WN36</accession>
<dbReference type="OrthoDB" id="4365225at2759"/>
<dbReference type="SMART" id="SM00298">
    <property type="entry name" value="CHROMO"/>
    <property type="match status" value="1"/>
</dbReference>
<dbReference type="Gene3D" id="2.40.50.40">
    <property type="match status" value="1"/>
</dbReference>
<dbReference type="InterPro" id="IPR000953">
    <property type="entry name" value="Chromo/chromo_shadow_dom"/>
</dbReference>
<dbReference type="InterPro" id="IPR016197">
    <property type="entry name" value="Chromo-like_dom_sf"/>
</dbReference>
<dbReference type="PROSITE" id="PS50013">
    <property type="entry name" value="CHROMO_2"/>
    <property type="match status" value="1"/>
</dbReference>
<dbReference type="CDD" id="cd00024">
    <property type="entry name" value="CD_CSD"/>
    <property type="match status" value="1"/>
</dbReference>
<dbReference type="EMBL" id="NBNE01000493">
    <property type="protein sequence ID" value="OWZ19056.1"/>
    <property type="molecule type" value="Genomic_DNA"/>
</dbReference>
<dbReference type="SUPFAM" id="SSF54160">
    <property type="entry name" value="Chromo domain-like"/>
    <property type="match status" value="1"/>
</dbReference>
<evidence type="ECO:0000259" key="1">
    <source>
        <dbReference type="PROSITE" id="PS50013"/>
    </source>
</evidence>
<evidence type="ECO:0000313" key="3">
    <source>
        <dbReference type="Proteomes" id="UP000198211"/>
    </source>
</evidence>
<sequence length="102" mass="12099">MPKSDRVTLEDNDDRGGEMLLEDSWEADNQNDAYEVERILDLRWVKLTRTSRRTCEYLIKWKGYVDPEWLPLSQVNDGTLLYEFNQRVSGRCKLEMTIHKSS</sequence>
<dbReference type="Pfam" id="PF00385">
    <property type="entry name" value="Chromo"/>
    <property type="match status" value="1"/>
</dbReference>
<evidence type="ECO:0000313" key="2">
    <source>
        <dbReference type="EMBL" id="OWZ19056.1"/>
    </source>
</evidence>
<protein>
    <recommendedName>
        <fullName evidence="1">Chromo domain-containing protein</fullName>
    </recommendedName>
</protein>
<name>A0A225WN36_9STRA</name>
<comment type="caution">
    <text evidence="2">The sequence shown here is derived from an EMBL/GenBank/DDBJ whole genome shotgun (WGS) entry which is preliminary data.</text>
</comment>
<organism evidence="2 3">
    <name type="scientific">Phytophthora megakarya</name>
    <dbReference type="NCBI Taxonomy" id="4795"/>
    <lineage>
        <taxon>Eukaryota</taxon>
        <taxon>Sar</taxon>
        <taxon>Stramenopiles</taxon>
        <taxon>Oomycota</taxon>
        <taxon>Peronosporomycetes</taxon>
        <taxon>Peronosporales</taxon>
        <taxon>Peronosporaceae</taxon>
        <taxon>Phytophthora</taxon>
    </lineage>
</organism>
<dbReference type="AlphaFoldDB" id="A0A225WN36"/>
<keyword evidence="3" id="KW-1185">Reference proteome</keyword>
<gene>
    <name evidence="2" type="ORF">PHMEG_0006741</name>
</gene>
<reference evidence="3" key="1">
    <citation type="submission" date="2017-03" db="EMBL/GenBank/DDBJ databases">
        <title>Phytopthora megakarya and P. palmivora, two closely related causual agents of cacao black pod achieved similar genome size and gene model numbers by different mechanisms.</title>
        <authorList>
            <person name="Ali S."/>
            <person name="Shao J."/>
            <person name="Larry D.J."/>
            <person name="Kronmiller B."/>
            <person name="Shen D."/>
            <person name="Strem M.D."/>
            <person name="Melnick R.L."/>
            <person name="Guiltinan M.J."/>
            <person name="Tyler B.M."/>
            <person name="Meinhardt L.W."/>
            <person name="Bailey B.A."/>
        </authorList>
    </citation>
    <scope>NUCLEOTIDE SEQUENCE [LARGE SCALE GENOMIC DNA]</scope>
    <source>
        <strain evidence="3">zdho120</strain>
    </source>
</reference>
<dbReference type="Proteomes" id="UP000198211">
    <property type="component" value="Unassembled WGS sequence"/>
</dbReference>
<proteinExistence type="predicted"/>